<dbReference type="Proteomes" id="UP000256485">
    <property type="component" value="Unassembled WGS sequence"/>
</dbReference>
<keyword evidence="1" id="KW-0175">Coiled coil</keyword>
<dbReference type="EMBL" id="QTUC01000001">
    <property type="protein sequence ID" value="REF35328.1"/>
    <property type="molecule type" value="Genomic_DNA"/>
</dbReference>
<comment type="caution">
    <text evidence="2">The sequence shown here is derived from an EMBL/GenBank/DDBJ whole genome shotgun (WGS) entry which is preliminary data.</text>
</comment>
<reference evidence="2 3" key="1">
    <citation type="submission" date="2018-08" db="EMBL/GenBank/DDBJ databases">
        <title>Sequencing the genomes of 1000 actinobacteria strains.</title>
        <authorList>
            <person name="Klenk H.-P."/>
        </authorList>
    </citation>
    <scope>NUCLEOTIDE SEQUENCE [LARGE SCALE GENOMIC DNA]</scope>
    <source>
        <strain evidence="2 3">DSM 22891</strain>
    </source>
</reference>
<evidence type="ECO:0000256" key="1">
    <source>
        <dbReference type="SAM" id="Coils"/>
    </source>
</evidence>
<accession>A0A3D9V0P3</accession>
<gene>
    <name evidence="2" type="ORF">DFJ64_0704</name>
</gene>
<feature type="coiled-coil region" evidence="1">
    <location>
        <begin position="71"/>
        <end position="98"/>
    </location>
</feature>
<evidence type="ECO:0008006" key="4">
    <source>
        <dbReference type="Google" id="ProtNLM"/>
    </source>
</evidence>
<organism evidence="2 3">
    <name type="scientific">Thermasporomyces composti</name>
    <dbReference type="NCBI Taxonomy" id="696763"/>
    <lineage>
        <taxon>Bacteria</taxon>
        <taxon>Bacillati</taxon>
        <taxon>Actinomycetota</taxon>
        <taxon>Actinomycetes</taxon>
        <taxon>Propionibacteriales</taxon>
        <taxon>Nocardioidaceae</taxon>
        <taxon>Thermasporomyces</taxon>
    </lineage>
</organism>
<evidence type="ECO:0000313" key="2">
    <source>
        <dbReference type="EMBL" id="REF35328.1"/>
    </source>
</evidence>
<dbReference type="AlphaFoldDB" id="A0A3D9V0P3"/>
<name>A0A3D9V0P3_THECX</name>
<protein>
    <recommendedName>
        <fullName evidence="4">Excreted virulence factor EspC (Type VII ESX diderm)</fullName>
    </recommendedName>
</protein>
<sequence>MSINTPFYGEVHFDSGQIERWSQLLEEAASELDTGAERRRPEYVDAGPFTPLVEDMVEATVAQYVHLILRLEAAAHKLDRVAKAYRKVEEKNKKLMKNLGYSIAMLPFHHPHWDPEVRDAWETIAESK</sequence>
<evidence type="ECO:0000313" key="3">
    <source>
        <dbReference type="Proteomes" id="UP000256485"/>
    </source>
</evidence>
<keyword evidence="3" id="KW-1185">Reference proteome</keyword>
<proteinExistence type="predicted"/>